<dbReference type="InterPro" id="IPR051047">
    <property type="entry name" value="AccD/PCCB"/>
</dbReference>
<name>A0A382BEQ8_9ZZZZ</name>
<dbReference type="GO" id="GO:0004658">
    <property type="term" value="F:propionyl-CoA carboxylase activity"/>
    <property type="evidence" value="ECO:0007669"/>
    <property type="project" value="TreeGrafter"/>
</dbReference>
<dbReference type="Gene3D" id="3.90.226.10">
    <property type="entry name" value="2-enoyl-CoA Hydratase, Chain A, domain 1"/>
    <property type="match status" value="2"/>
</dbReference>
<dbReference type="InterPro" id="IPR011763">
    <property type="entry name" value="COA_CT_C"/>
</dbReference>
<feature type="region of interest" description="Disordered" evidence="1">
    <location>
        <begin position="256"/>
        <end position="277"/>
    </location>
</feature>
<sequence length="431" mass="47561">MVWESEINELNDRLDMVKKMGGEEGIRRQHENGKLTVRERISKIADPGSFNEHSALAGSAFYEENTLRDLKPYPRVIGSAKIDGKRVILDGGDFTVRGGAGERGHGSKPSSLKYATQWRLPLIRLLDAVGGSVRTFEQLGRTYLPDGPGTSMAVDLLNQVPVVSAVMGSVAGLPAIEACLCHFNVMVKGSSQVFAGGPPVVKAALGYDITKEELGDHRSQVFKSGVIDNLADSEEEAFEMIRTFLSFMPSSVWKKPERIDTEDNPDRKDEELLSSIPRDPRKRYDPYSILEHVLDVNSFFEIAPFYGGSRITGLARANGYPIGVTINNPNRLGGSTDGAAGEKVMRLWRLCDTFHIPVVSFVDEPGFMVGMDAQNQGIVRAGARMVVQQCRSQSPWISFYMKQAYGVAGQTHHRSTGMYHRYAWPSGKWGS</sequence>
<proteinExistence type="predicted"/>
<dbReference type="InterPro" id="IPR029045">
    <property type="entry name" value="ClpP/crotonase-like_dom_sf"/>
</dbReference>
<organism evidence="3">
    <name type="scientific">marine metagenome</name>
    <dbReference type="NCBI Taxonomy" id="408172"/>
    <lineage>
        <taxon>unclassified sequences</taxon>
        <taxon>metagenomes</taxon>
        <taxon>ecological metagenomes</taxon>
    </lineage>
</organism>
<protein>
    <recommendedName>
        <fullName evidence="2">CoA carboxyltransferase C-terminal domain-containing protein</fullName>
    </recommendedName>
</protein>
<dbReference type="PANTHER" id="PTHR43842:SF2">
    <property type="entry name" value="PROPIONYL-COA CARBOXYLASE BETA CHAIN, MITOCHONDRIAL"/>
    <property type="match status" value="1"/>
</dbReference>
<feature type="compositionally biased region" description="Basic and acidic residues" evidence="1">
    <location>
        <begin position="256"/>
        <end position="271"/>
    </location>
</feature>
<dbReference type="InterPro" id="IPR034733">
    <property type="entry name" value="AcCoA_carboxyl_beta"/>
</dbReference>
<dbReference type="Pfam" id="PF01039">
    <property type="entry name" value="Carboxyl_trans"/>
    <property type="match status" value="1"/>
</dbReference>
<feature type="non-terminal residue" evidence="3">
    <location>
        <position position="431"/>
    </location>
</feature>
<dbReference type="AlphaFoldDB" id="A0A382BEQ8"/>
<dbReference type="PROSITE" id="PS50989">
    <property type="entry name" value="COA_CT_CTER"/>
    <property type="match status" value="1"/>
</dbReference>
<evidence type="ECO:0000313" key="3">
    <source>
        <dbReference type="EMBL" id="SVB11743.1"/>
    </source>
</evidence>
<dbReference type="EMBL" id="UINC01029284">
    <property type="protein sequence ID" value="SVB11743.1"/>
    <property type="molecule type" value="Genomic_DNA"/>
</dbReference>
<evidence type="ECO:0000256" key="1">
    <source>
        <dbReference type="SAM" id="MobiDB-lite"/>
    </source>
</evidence>
<accession>A0A382BEQ8</accession>
<evidence type="ECO:0000259" key="2">
    <source>
        <dbReference type="PROSITE" id="PS50989"/>
    </source>
</evidence>
<dbReference type="PANTHER" id="PTHR43842">
    <property type="entry name" value="PROPIONYL-COA CARBOXYLASE BETA CHAIN"/>
    <property type="match status" value="1"/>
</dbReference>
<reference evidence="3" key="1">
    <citation type="submission" date="2018-05" db="EMBL/GenBank/DDBJ databases">
        <authorList>
            <person name="Lanie J.A."/>
            <person name="Ng W.-L."/>
            <person name="Kazmierczak K.M."/>
            <person name="Andrzejewski T.M."/>
            <person name="Davidsen T.M."/>
            <person name="Wayne K.J."/>
            <person name="Tettelin H."/>
            <person name="Glass J.I."/>
            <person name="Rusch D."/>
            <person name="Podicherti R."/>
            <person name="Tsui H.-C.T."/>
            <person name="Winkler M.E."/>
        </authorList>
    </citation>
    <scope>NUCLEOTIDE SEQUENCE</scope>
</reference>
<gene>
    <name evidence="3" type="ORF">METZ01_LOCUS164597</name>
</gene>
<feature type="domain" description="CoA carboxyltransferase C-terminal" evidence="2">
    <location>
        <begin position="264"/>
        <end position="431"/>
    </location>
</feature>
<dbReference type="SUPFAM" id="SSF52096">
    <property type="entry name" value="ClpP/crotonase"/>
    <property type="match status" value="2"/>
</dbReference>